<evidence type="ECO:0000256" key="5">
    <source>
        <dbReference type="ARBA" id="ARBA00023002"/>
    </source>
</evidence>
<dbReference type="Gene3D" id="1.20.140.10">
    <property type="entry name" value="Butyryl-CoA Dehydrogenase, subunit A, domain 3"/>
    <property type="match status" value="1"/>
</dbReference>
<dbReference type="InterPro" id="IPR013786">
    <property type="entry name" value="AcylCoA_DH/ox_N"/>
</dbReference>
<evidence type="ECO:0000259" key="8">
    <source>
        <dbReference type="Pfam" id="PF02770"/>
    </source>
</evidence>
<dbReference type="InterPro" id="IPR006089">
    <property type="entry name" value="Acyl-CoA_DH_CS"/>
</dbReference>
<keyword evidence="5 6" id="KW-0560">Oxidoreductase</keyword>
<sequence length="380" mass="42089">MDFGLTEEEKDIRGAAREFAEKEFPDRARECDLNDEFPRDIWKKACDLGFVAPYVPEEYNGAGIGYMGTCIIVEECTRFDPGIGGIPMMIALGSEVVMLYGTEEEKEKYLSKIPTGENICCFAVTEPDAGSDVAGIKTTAVKDGDEWVLNGSKMFITNGTIADWGIFLAITDPDEKKVHRRFSTFIVDMDKAGVNATKIRGKMGLKASDTADISLSDVRVPEENLLGERRRGFYNVMGFFDRSRVYIGAMGVGIAQGALDLALKYAKERKTFGKPLASNQGIQFELADMKTRVEASRNLVYKGAWATDNGIATPMDVAIAKWYACESAVKNCDQSLQIHGGYGYIDEYDIERFYRAAKVTEIFEGAKQIEKMIIARGLLA</sequence>
<dbReference type="InterPro" id="IPR046373">
    <property type="entry name" value="Acyl-CoA_Oxase/DH_mid-dom_sf"/>
</dbReference>
<evidence type="ECO:0000256" key="4">
    <source>
        <dbReference type="ARBA" id="ARBA00022827"/>
    </source>
</evidence>
<dbReference type="Gene3D" id="2.40.110.10">
    <property type="entry name" value="Butyryl-CoA Dehydrogenase, subunit A, domain 2"/>
    <property type="match status" value="1"/>
</dbReference>
<evidence type="ECO:0000313" key="11">
    <source>
        <dbReference type="Proteomes" id="UP000320766"/>
    </source>
</evidence>
<dbReference type="EMBL" id="RXIL01000040">
    <property type="protein sequence ID" value="RZN71491.1"/>
    <property type="molecule type" value="Genomic_DNA"/>
</dbReference>
<dbReference type="PANTHER" id="PTHR43884">
    <property type="entry name" value="ACYL-COA DEHYDROGENASE"/>
    <property type="match status" value="1"/>
</dbReference>
<organism evidence="10 11">
    <name type="scientific">Candidatus Methanolliviera hydrocarbonicum</name>
    <dbReference type="NCBI Taxonomy" id="2491085"/>
    <lineage>
        <taxon>Archaea</taxon>
        <taxon>Methanobacteriati</taxon>
        <taxon>Methanobacteriota</taxon>
        <taxon>Candidatus Methanoliparia</taxon>
        <taxon>Candidatus Methanoliparales</taxon>
        <taxon>Candidatus Methanollivieraceae</taxon>
        <taxon>Candidatus Methanolliviera</taxon>
    </lineage>
</organism>
<keyword evidence="4 6" id="KW-0274">FAD</keyword>
<dbReference type="InterPro" id="IPR009100">
    <property type="entry name" value="AcylCoA_DH/oxidase_NM_dom_sf"/>
</dbReference>
<name>A0A520KXY5_9EURY</name>
<dbReference type="Proteomes" id="UP000320766">
    <property type="component" value="Unassembled WGS sequence"/>
</dbReference>
<reference evidence="10 11" key="1">
    <citation type="journal article" date="2019" name="Nat. Microbiol.">
        <title>Wide diversity of methane and short-chain alkane metabolisms in uncultured archaea.</title>
        <authorList>
            <person name="Borrel G."/>
            <person name="Adam P.S."/>
            <person name="McKay L.J."/>
            <person name="Chen L.X."/>
            <person name="Sierra-Garcia I.N."/>
            <person name="Sieber C.M."/>
            <person name="Letourneur Q."/>
            <person name="Ghozlane A."/>
            <person name="Andersen G.L."/>
            <person name="Li W.J."/>
            <person name="Hallam S.J."/>
            <person name="Muyzer G."/>
            <person name="de Oliveira V.M."/>
            <person name="Inskeep W.P."/>
            <person name="Banfield J.F."/>
            <person name="Gribaldo S."/>
        </authorList>
    </citation>
    <scope>NUCLEOTIDE SEQUENCE [LARGE SCALE GENOMIC DNA]</scope>
    <source>
        <strain evidence="10">NM1b</strain>
    </source>
</reference>
<evidence type="ECO:0000256" key="2">
    <source>
        <dbReference type="ARBA" id="ARBA00009347"/>
    </source>
</evidence>
<dbReference type="FunFam" id="2.40.110.10:FF:000009">
    <property type="entry name" value="Acyl-CoA dehydrogenase"/>
    <property type="match status" value="1"/>
</dbReference>
<feature type="domain" description="Acyl-CoA dehydrogenase/oxidase N-terminal" evidence="9">
    <location>
        <begin position="6"/>
        <end position="117"/>
    </location>
</feature>
<protein>
    <submittedName>
        <fullName evidence="10">Acyl-CoA dehydrogenase</fullName>
    </submittedName>
</protein>
<dbReference type="Gene3D" id="1.10.540.10">
    <property type="entry name" value="Acyl-CoA dehydrogenase/oxidase, N-terminal domain"/>
    <property type="match status" value="1"/>
</dbReference>
<dbReference type="InterPro" id="IPR009075">
    <property type="entry name" value="AcylCo_DH/oxidase_C"/>
</dbReference>
<dbReference type="Pfam" id="PF02771">
    <property type="entry name" value="Acyl-CoA_dh_N"/>
    <property type="match status" value="1"/>
</dbReference>
<evidence type="ECO:0000256" key="6">
    <source>
        <dbReference type="RuleBase" id="RU362125"/>
    </source>
</evidence>
<dbReference type="SUPFAM" id="SSF47203">
    <property type="entry name" value="Acyl-CoA dehydrogenase C-terminal domain-like"/>
    <property type="match status" value="1"/>
</dbReference>
<comment type="similarity">
    <text evidence="2 6">Belongs to the acyl-CoA dehydrogenase family.</text>
</comment>
<evidence type="ECO:0000259" key="9">
    <source>
        <dbReference type="Pfam" id="PF02771"/>
    </source>
</evidence>
<dbReference type="InterPro" id="IPR036250">
    <property type="entry name" value="AcylCo_DH-like_C"/>
</dbReference>
<dbReference type="AlphaFoldDB" id="A0A520KXY5"/>
<comment type="cofactor">
    <cofactor evidence="1 6">
        <name>FAD</name>
        <dbReference type="ChEBI" id="CHEBI:57692"/>
    </cofactor>
</comment>
<feature type="domain" description="Acyl-CoA dehydrogenase/oxidase C-terminal" evidence="7">
    <location>
        <begin position="231"/>
        <end position="379"/>
    </location>
</feature>
<proteinExistence type="inferred from homology"/>
<keyword evidence="3 6" id="KW-0285">Flavoprotein</keyword>
<evidence type="ECO:0000256" key="1">
    <source>
        <dbReference type="ARBA" id="ARBA00001974"/>
    </source>
</evidence>
<dbReference type="SUPFAM" id="SSF56645">
    <property type="entry name" value="Acyl-CoA dehydrogenase NM domain-like"/>
    <property type="match status" value="1"/>
</dbReference>
<feature type="domain" description="Acyl-CoA oxidase/dehydrogenase middle" evidence="8">
    <location>
        <begin position="121"/>
        <end position="218"/>
    </location>
</feature>
<dbReference type="PIRSF" id="PIRSF016578">
    <property type="entry name" value="HsaA"/>
    <property type="match status" value="1"/>
</dbReference>
<dbReference type="PROSITE" id="PS00072">
    <property type="entry name" value="ACYL_COA_DH_1"/>
    <property type="match status" value="1"/>
</dbReference>
<gene>
    <name evidence="10" type="ORF">EF807_02330</name>
</gene>
<dbReference type="GO" id="GO:0050660">
    <property type="term" value="F:flavin adenine dinucleotide binding"/>
    <property type="evidence" value="ECO:0007669"/>
    <property type="project" value="InterPro"/>
</dbReference>
<dbReference type="Pfam" id="PF02770">
    <property type="entry name" value="Acyl-CoA_dh_M"/>
    <property type="match status" value="1"/>
</dbReference>
<evidence type="ECO:0000259" key="7">
    <source>
        <dbReference type="Pfam" id="PF00441"/>
    </source>
</evidence>
<dbReference type="FunFam" id="1.20.140.10:FF:000001">
    <property type="entry name" value="Acyl-CoA dehydrogenase"/>
    <property type="match status" value="1"/>
</dbReference>
<dbReference type="Pfam" id="PF00441">
    <property type="entry name" value="Acyl-CoA_dh_1"/>
    <property type="match status" value="1"/>
</dbReference>
<comment type="caution">
    <text evidence="10">The sequence shown here is derived from an EMBL/GenBank/DDBJ whole genome shotgun (WGS) entry which is preliminary data.</text>
</comment>
<dbReference type="InterPro" id="IPR037069">
    <property type="entry name" value="AcylCoA_DH/ox_N_sf"/>
</dbReference>
<accession>A0A520KXY5</accession>
<dbReference type="GO" id="GO:0003995">
    <property type="term" value="F:acyl-CoA dehydrogenase activity"/>
    <property type="evidence" value="ECO:0007669"/>
    <property type="project" value="InterPro"/>
</dbReference>
<dbReference type="InterPro" id="IPR006091">
    <property type="entry name" value="Acyl-CoA_Oxase/DH_mid-dom"/>
</dbReference>
<dbReference type="PANTHER" id="PTHR43884:SF12">
    <property type="entry name" value="ISOVALERYL-COA DEHYDROGENASE, MITOCHONDRIAL-RELATED"/>
    <property type="match status" value="1"/>
</dbReference>
<evidence type="ECO:0000313" key="10">
    <source>
        <dbReference type="EMBL" id="RZN71491.1"/>
    </source>
</evidence>
<evidence type="ECO:0000256" key="3">
    <source>
        <dbReference type="ARBA" id="ARBA00022630"/>
    </source>
</evidence>